<keyword evidence="7" id="KW-0479">Metal-binding</keyword>
<dbReference type="Gene3D" id="1.20.1110.10">
    <property type="entry name" value="Calcium-transporting ATPase, transmembrane domain"/>
    <property type="match status" value="1"/>
</dbReference>
<organism evidence="15">
    <name type="scientific">Caldithrix abyssi</name>
    <dbReference type="NCBI Taxonomy" id="187145"/>
    <lineage>
        <taxon>Bacteria</taxon>
        <taxon>Pseudomonadati</taxon>
        <taxon>Calditrichota</taxon>
        <taxon>Calditrichia</taxon>
        <taxon>Calditrichales</taxon>
        <taxon>Calditrichaceae</taxon>
        <taxon>Caldithrix</taxon>
    </lineage>
</organism>
<proteinExistence type="inferred from homology"/>
<dbReference type="GO" id="GO:0005524">
    <property type="term" value="F:ATP binding"/>
    <property type="evidence" value="ECO:0007669"/>
    <property type="project" value="InterPro"/>
</dbReference>
<feature type="transmembrane region" description="Helical" evidence="13">
    <location>
        <begin position="451"/>
        <end position="475"/>
    </location>
</feature>
<sequence>MQYTLTDKETSCYHCGESCADERIVKDDKVFCCNGCKLVYEMLEENNLCTYYDLDENPGASMQTPLFREKFAYLDDVLVIRQLVDFSDAGMSRVTFYIPSMHCSSCIWLLEKIYKLNPAIVQSRVNFVKKEASFTFKDSEISLRELVELLASIGYEPHISLKDLDEKKEKKANHSLYLKIGIAGFAFGNSMLLHFPEYLDVGNSLTPQFKYIFGFLNIALSVPVLLYSASGYYISAFRGIRRRILNIDVPIALGITVLLGRSVFEIITQSGPGYLDSFNGLIFFLLLGRLFQDKTYATLSFERDYKSYFPVSVTVVEGGNTRVIPISRLAIGDVVLLRNQELIPADALLLADRASIDYSFVTGESDPVEKYKNEMVYAGGRLQGPAVQVRIIKNVSQSYLTKLWNSDTFHHEEEHPLSDLSDKVAQYFTLVILLIAAVAGIYWYQVEWHKAIDVISAILIIACPCALALSIPFTFGNVMRVFGRNKFYLKNATAIEEIWGINHIVLDKTGTLTWQSKPEVACSFEADEKQKSLIYS</sequence>
<dbReference type="InterPro" id="IPR059000">
    <property type="entry name" value="ATPase_P-type_domA"/>
</dbReference>
<evidence type="ECO:0000256" key="5">
    <source>
        <dbReference type="ARBA" id="ARBA00022553"/>
    </source>
</evidence>
<keyword evidence="12 13" id="KW-0472">Membrane</keyword>
<dbReference type="EMBL" id="DRLD01000210">
    <property type="protein sequence ID" value="HED10527.1"/>
    <property type="molecule type" value="Genomic_DNA"/>
</dbReference>
<dbReference type="CDD" id="cd00371">
    <property type="entry name" value="HMA"/>
    <property type="match status" value="1"/>
</dbReference>
<keyword evidence="4" id="KW-1003">Cell membrane</keyword>
<dbReference type="InterPro" id="IPR018303">
    <property type="entry name" value="ATPase_P-typ_P_site"/>
</dbReference>
<dbReference type="SUPFAM" id="SSF81653">
    <property type="entry name" value="Calcium ATPase, transduction domain A"/>
    <property type="match status" value="1"/>
</dbReference>
<dbReference type="PANTHER" id="PTHR43520:SF5">
    <property type="entry name" value="CATION-TRANSPORTING P-TYPE ATPASE-RELATED"/>
    <property type="match status" value="1"/>
</dbReference>
<dbReference type="Gene3D" id="2.70.150.10">
    <property type="entry name" value="Calcium-transporting ATPase, cytoplasmic transduction domain A"/>
    <property type="match status" value="1"/>
</dbReference>
<dbReference type="InterPro" id="IPR036163">
    <property type="entry name" value="HMA_dom_sf"/>
</dbReference>
<evidence type="ECO:0000256" key="12">
    <source>
        <dbReference type="ARBA" id="ARBA00023136"/>
    </source>
</evidence>
<protein>
    <submittedName>
        <fullName evidence="15">Heavy metal translocating P-type ATPase</fullName>
    </submittedName>
</protein>
<feature type="transmembrane region" description="Helical" evidence="13">
    <location>
        <begin position="176"/>
        <end position="195"/>
    </location>
</feature>
<dbReference type="InterPro" id="IPR001757">
    <property type="entry name" value="P_typ_ATPase"/>
</dbReference>
<dbReference type="NCBIfam" id="TIGR01494">
    <property type="entry name" value="ATPase_P-type"/>
    <property type="match status" value="1"/>
</dbReference>
<reference evidence="15" key="1">
    <citation type="journal article" date="2020" name="mSystems">
        <title>Genome- and Community-Level Interaction Insights into Carbon Utilization and Element Cycling Functions of Hydrothermarchaeota in Hydrothermal Sediment.</title>
        <authorList>
            <person name="Zhou Z."/>
            <person name="Liu Y."/>
            <person name="Xu W."/>
            <person name="Pan J."/>
            <person name="Luo Z.H."/>
            <person name="Li M."/>
        </authorList>
    </citation>
    <scope>NUCLEOTIDE SEQUENCE [LARGE SCALE GENOMIC DNA]</scope>
    <source>
        <strain evidence="15">HyVt-456</strain>
    </source>
</reference>
<dbReference type="InterPro" id="IPR006121">
    <property type="entry name" value="HMA_dom"/>
</dbReference>
<evidence type="ECO:0000256" key="4">
    <source>
        <dbReference type="ARBA" id="ARBA00022475"/>
    </source>
</evidence>
<keyword evidence="6 13" id="KW-0812">Transmembrane</keyword>
<evidence type="ECO:0000256" key="11">
    <source>
        <dbReference type="ARBA" id="ARBA00023065"/>
    </source>
</evidence>
<feature type="transmembrane region" description="Helical" evidence="13">
    <location>
        <begin position="215"/>
        <end position="235"/>
    </location>
</feature>
<keyword evidence="11" id="KW-0406">Ion transport</keyword>
<evidence type="ECO:0000256" key="2">
    <source>
        <dbReference type="ARBA" id="ARBA00006024"/>
    </source>
</evidence>
<dbReference type="SUPFAM" id="SSF55008">
    <property type="entry name" value="HMA, heavy metal-associated domain"/>
    <property type="match status" value="1"/>
</dbReference>
<comment type="subcellular location">
    <subcellularLocation>
        <location evidence="1">Cell membrane</location>
        <topology evidence="1">Multi-pass membrane protein</topology>
    </subcellularLocation>
</comment>
<evidence type="ECO:0000256" key="7">
    <source>
        <dbReference type="ARBA" id="ARBA00022723"/>
    </source>
</evidence>
<dbReference type="Pfam" id="PF12156">
    <property type="entry name" value="ATPase-cat_bd"/>
    <property type="match status" value="1"/>
</dbReference>
<dbReference type="PROSITE" id="PS00154">
    <property type="entry name" value="ATPASE_E1_E2"/>
    <property type="match status" value="1"/>
</dbReference>
<name>A0A7V1PUN5_CALAY</name>
<dbReference type="Proteomes" id="UP000886005">
    <property type="component" value="Unassembled WGS sequence"/>
</dbReference>
<dbReference type="Gene3D" id="3.30.70.100">
    <property type="match status" value="1"/>
</dbReference>
<dbReference type="GO" id="GO:0005507">
    <property type="term" value="F:copper ion binding"/>
    <property type="evidence" value="ECO:0007669"/>
    <property type="project" value="TreeGrafter"/>
</dbReference>
<dbReference type="GO" id="GO:0005886">
    <property type="term" value="C:plasma membrane"/>
    <property type="evidence" value="ECO:0007669"/>
    <property type="project" value="UniProtKB-SubCell"/>
</dbReference>
<dbReference type="PANTHER" id="PTHR43520">
    <property type="entry name" value="ATP7, ISOFORM B"/>
    <property type="match status" value="1"/>
</dbReference>
<evidence type="ECO:0000256" key="9">
    <source>
        <dbReference type="ARBA" id="ARBA00022967"/>
    </source>
</evidence>
<keyword evidence="3" id="KW-0813">Transport</keyword>
<evidence type="ECO:0000256" key="3">
    <source>
        <dbReference type="ARBA" id="ARBA00022448"/>
    </source>
</evidence>
<dbReference type="Pfam" id="PF00122">
    <property type="entry name" value="E1-E2_ATPase"/>
    <property type="match status" value="1"/>
</dbReference>
<evidence type="ECO:0000256" key="6">
    <source>
        <dbReference type="ARBA" id="ARBA00022692"/>
    </source>
</evidence>
<dbReference type="Gene3D" id="3.40.50.1000">
    <property type="entry name" value="HAD superfamily/HAD-like"/>
    <property type="match status" value="1"/>
</dbReference>
<keyword evidence="5" id="KW-0597">Phosphoprotein</keyword>
<dbReference type="GO" id="GO:0055070">
    <property type="term" value="P:copper ion homeostasis"/>
    <property type="evidence" value="ECO:0007669"/>
    <property type="project" value="TreeGrafter"/>
</dbReference>
<dbReference type="GO" id="GO:0043682">
    <property type="term" value="F:P-type divalent copper transporter activity"/>
    <property type="evidence" value="ECO:0007669"/>
    <property type="project" value="TreeGrafter"/>
</dbReference>
<evidence type="ECO:0000256" key="1">
    <source>
        <dbReference type="ARBA" id="ARBA00004651"/>
    </source>
</evidence>
<evidence type="ECO:0000313" key="15">
    <source>
        <dbReference type="EMBL" id="HED10527.1"/>
    </source>
</evidence>
<evidence type="ECO:0000256" key="10">
    <source>
        <dbReference type="ARBA" id="ARBA00022989"/>
    </source>
</evidence>
<feature type="transmembrane region" description="Helical" evidence="13">
    <location>
        <begin position="427"/>
        <end position="445"/>
    </location>
</feature>
<dbReference type="Pfam" id="PF00403">
    <property type="entry name" value="HMA"/>
    <property type="match status" value="1"/>
</dbReference>
<dbReference type="InterPro" id="IPR021993">
    <property type="entry name" value="ATPase-cat-bd"/>
</dbReference>
<dbReference type="InterPro" id="IPR008250">
    <property type="entry name" value="ATPase_P-typ_transduc_dom_A_sf"/>
</dbReference>
<keyword evidence="10 13" id="KW-1133">Transmembrane helix</keyword>
<feature type="domain" description="HMA" evidence="14">
    <location>
        <begin position="92"/>
        <end position="158"/>
    </location>
</feature>
<dbReference type="InterPro" id="IPR023298">
    <property type="entry name" value="ATPase_P-typ_TM_dom_sf"/>
</dbReference>
<keyword evidence="8" id="KW-0460">Magnesium</keyword>
<dbReference type="SUPFAM" id="SSF81665">
    <property type="entry name" value="Calcium ATPase, transmembrane domain M"/>
    <property type="match status" value="1"/>
</dbReference>
<evidence type="ECO:0000256" key="8">
    <source>
        <dbReference type="ARBA" id="ARBA00022842"/>
    </source>
</evidence>
<accession>A0A7V1PUN5</accession>
<comment type="caution">
    <text evidence="15">The sequence shown here is derived from an EMBL/GenBank/DDBJ whole genome shotgun (WGS) entry which is preliminary data.</text>
</comment>
<keyword evidence="9" id="KW-1278">Translocase</keyword>
<dbReference type="InterPro" id="IPR023214">
    <property type="entry name" value="HAD_sf"/>
</dbReference>
<feature type="non-terminal residue" evidence="15">
    <location>
        <position position="536"/>
    </location>
</feature>
<dbReference type="AlphaFoldDB" id="A0A7V1PUN5"/>
<dbReference type="PROSITE" id="PS50846">
    <property type="entry name" value="HMA_2"/>
    <property type="match status" value="1"/>
</dbReference>
<evidence type="ECO:0000259" key="14">
    <source>
        <dbReference type="PROSITE" id="PS50846"/>
    </source>
</evidence>
<gene>
    <name evidence="15" type="ORF">ENJ10_07545</name>
</gene>
<evidence type="ECO:0000256" key="13">
    <source>
        <dbReference type="SAM" id="Phobius"/>
    </source>
</evidence>
<dbReference type="GO" id="GO:0016887">
    <property type="term" value="F:ATP hydrolysis activity"/>
    <property type="evidence" value="ECO:0007669"/>
    <property type="project" value="InterPro"/>
</dbReference>
<comment type="similarity">
    <text evidence="2">Belongs to the cation transport ATPase (P-type) (TC 3.A.3) family. Type IB subfamily.</text>
</comment>